<evidence type="ECO:0000313" key="1">
    <source>
        <dbReference type="EMBL" id="GJU08500.1"/>
    </source>
</evidence>
<dbReference type="Proteomes" id="UP001151760">
    <property type="component" value="Unassembled WGS sequence"/>
</dbReference>
<reference evidence="1" key="2">
    <citation type="submission" date="2022-01" db="EMBL/GenBank/DDBJ databases">
        <authorList>
            <person name="Yamashiro T."/>
            <person name="Shiraishi A."/>
            <person name="Satake H."/>
            <person name="Nakayama K."/>
        </authorList>
    </citation>
    <scope>NUCLEOTIDE SEQUENCE</scope>
</reference>
<dbReference type="EMBL" id="BQNB010021638">
    <property type="protein sequence ID" value="GJU08500.1"/>
    <property type="molecule type" value="Genomic_DNA"/>
</dbReference>
<comment type="caution">
    <text evidence="1">The sequence shown here is derived from an EMBL/GenBank/DDBJ whole genome shotgun (WGS) entry which is preliminary data.</text>
</comment>
<proteinExistence type="predicted"/>
<accession>A0ABQ5J912</accession>
<reference evidence="1" key="1">
    <citation type="journal article" date="2022" name="Int. J. Mol. Sci.">
        <title>Draft Genome of Tanacetum Coccineum: Genomic Comparison of Closely Related Tanacetum-Family Plants.</title>
        <authorList>
            <person name="Yamashiro T."/>
            <person name="Shiraishi A."/>
            <person name="Nakayama K."/>
            <person name="Satake H."/>
        </authorList>
    </citation>
    <scope>NUCLEOTIDE SEQUENCE</scope>
</reference>
<organism evidence="1 2">
    <name type="scientific">Tanacetum coccineum</name>
    <dbReference type="NCBI Taxonomy" id="301880"/>
    <lineage>
        <taxon>Eukaryota</taxon>
        <taxon>Viridiplantae</taxon>
        <taxon>Streptophyta</taxon>
        <taxon>Embryophyta</taxon>
        <taxon>Tracheophyta</taxon>
        <taxon>Spermatophyta</taxon>
        <taxon>Magnoliopsida</taxon>
        <taxon>eudicotyledons</taxon>
        <taxon>Gunneridae</taxon>
        <taxon>Pentapetalae</taxon>
        <taxon>asterids</taxon>
        <taxon>campanulids</taxon>
        <taxon>Asterales</taxon>
        <taxon>Asteraceae</taxon>
        <taxon>Asteroideae</taxon>
        <taxon>Anthemideae</taxon>
        <taxon>Anthemidinae</taxon>
        <taxon>Tanacetum</taxon>
    </lineage>
</organism>
<sequence length="77" mass="8666">ILGYGDLQWGNILITRVYFVEGLGHDLFSIGKFCDSDLDGVDLLKENRSTYLYTINLHEMTFSSPICLMAQVTSTKS</sequence>
<name>A0ABQ5J912_9ASTR</name>
<evidence type="ECO:0000313" key="2">
    <source>
        <dbReference type="Proteomes" id="UP001151760"/>
    </source>
</evidence>
<protein>
    <recommendedName>
        <fullName evidence="3">Integrase, catalytic region, zinc finger, CCHC-type, peptidase aspartic, catalytic</fullName>
    </recommendedName>
</protein>
<feature type="non-terminal residue" evidence="1">
    <location>
        <position position="1"/>
    </location>
</feature>
<gene>
    <name evidence="1" type="ORF">Tco_1124930</name>
</gene>
<keyword evidence="2" id="KW-1185">Reference proteome</keyword>
<evidence type="ECO:0008006" key="3">
    <source>
        <dbReference type="Google" id="ProtNLM"/>
    </source>
</evidence>